<dbReference type="PANTHER" id="PTHR21523">
    <property type="match status" value="1"/>
</dbReference>
<keyword evidence="3" id="KW-1185">Reference proteome</keyword>
<organism evidence="2 3">
    <name type="scientific">Caenorhabditis briggsae</name>
    <dbReference type="NCBI Taxonomy" id="6238"/>
    <lineage>
        <taxon>Eukaryota</taxon>
        <taxon>Metazoa</taxon>
        <taxon>Ecdysozoa</taxon>
        <taxon>Nematoda</taxon>
        <taxon>Chromadorea</taxon>
        <taxon>Rhabditida</taxon>
        <taxon>Rhabditina</taxon>
        <taxon>Rhabditomorpha</taxon>
        <taxon>Rhabditoidea</taxon>
        <taxon>Rhabditidae</taxon>
        <taxon>Peloderinae</taxon>
        <taxon>Caenorhabditis</taxon>
    </lineage>
</organism>
<reference evidence="2 3" key="1">
    <citation type="submission" date="2022-04" db="EMBL/GenBank/DDBJ databases">
        <title>Chromosome-level reference genomes for two strains of Caenorhabditis briggsae: an improved platform for comparative genomics.</title>
        <authorList>
            <person name="Stevens L."/>
            <person name="Andersen E."/>
        </authorList>
    </citation>
    <scope>NUCLEOTIDE SEQUENCE [LARGE SCALE GENOMIC DNA]</scope>
    <source>
        <strain evidence="2">VX34</strain>
        <tissue evidence="2">Whole-organism</tissue>
    </source>
</reference>
<keyword evidence="1" id="KW-1133">Transmembrane helix</keyword>
<feature type="transmembrane region" description="Helical" evidence="1">
    <location>
        <begin position="578"/>
        <end position="605"/>
    </location>
</feature>
<feature type="transmembrane region" description="Helical" evidence="1">
    <location>
        <begin position="658"/>
        <end position="679"/>
    </location>
</feature>
<evidence type="ECO:0000313" key="3">
    <source>
        <dbReference type="Proteomes" id="UP000829354"/>
    </source>
</evidence>
<dbReference type="PANTHER" id="PTHR21523:SF12">
    <property type="entry name" value="MLT-TEN (MLT-10) RELATED"/>
    <property type="match status" value="1"/>
</dbReference>
<dbReference type="InterPro" id="IPR006954">
    <property type="entry name" value="Mlt-10-like"/>
</dbReference>
<keyword evidence="1" id="KW-0812">Transmembrane</keyword>
<dbReference type="EMBL" id="CP092621">
    <property type="protein sequence ID" value="UMM18298.1"/>
    <property type="molecule type" value="Genomic_DNA"/>
</dbReference>
<sequence length="735" mass="83207">METKLEPQIPPTSNIIETMRNARDLSSSPIISTTSKSGSKCGTPILKIKSEIDVTKYGLTQQEILKSPHYKDKVFNIPMNTESGEELLEHWAVQGFSGVVAAIATRRLSLVEEYQKKDHEKCSSEAETLAEHAKCLIQLEDYAHRNRLIHRKRLFVRKMRRRIDKMETRTTMAPITAEEIKKEKEWVGSFRFRAKREIKVHTRDSYTLKSHKEMSPFGLVTKHLTSAVKLLKHTDKVSKWQDTIERIAKKADVIKEQKKMEDFMQRRLSVFTDAAAKMKQNKKLAKDDSLKEMNDLEEFIDNDQIRDVLRNRKEKITEQDKLLMIPMKMMRDAAKMSLGMTGYNTTDFDRKIVRIISPRIMSVIPQEEEAKNNEIDVLSPSLFALHDDGSGVEKKASLGNLLGSLTNNKDSQDFLDFIVEATGVNEAMERVEKKIGEYRRLKDDAMGRGPEGQPLYFTKENVTEKYPHEAKKIDMFEALDKTYSDEQLKEMNRTGYTIMRHDQMDLIYGKGSVGENEKFLKTAKALSRPQIDRAIMSTIKDLAHEKVKFEARRNDIVLSPITFSNFILDPVSVSQPTILSPVMLCSLILSPAIYGVMIMSPWLMVPVIISPRLLSPVAVNPFLMVPIIISPLAFNPFILCPGSMNPFVLSPLVFTPFILSPQVLTPLILTPFCLGPIILNPLALSPLVLSPFVLSPTILSPQYVTAVVLSPYALSPAWGSDGAMVTVFASPSWLS</sequence>
<gene>
    <name evidence="2" type="ORF">L5515_014427</name>
</gene>
<keyword evidence="1" id="KW-0472">Membrane</keyword>
<evidence type="ECO:0000313" key="2">
    <source>
        <dbReference type="EMBL" id="UMM18298.1"/>
    </source>
</evidence>
<name>A0AAE9J6V9_CAEBR</name>
<protein>
    <submittedName>
        <fullName evidence="2">Uncharacterized protein</fullName>
    </submittedName>
</protein>
<evidence type="ECO:0000256" key="1">
    <source>
        <dbReference type="SAM" id="Phobius"/>
    </source>
</evidence>
<proteinExistence type="predicted"/>
<dbReference type="Proteomes" id="UP000829354">
    <property type="component" value="Chromosome II"/>
</dbReference>
<dbReference type="Pfam" id="PF04870">
    <property type="entry name" value="Moulting_cycle"/>
    <property type="match status" value="1"/>
</dbReference>
<feature type="transmembrane region" description="Helical" evidence="1">
    <location>
        <begin position="617"/>
        <end position="638"/>
    </location>
</feature>
<dbReference type="AlphaFoldDB" id="A0AAE9J6V9"/>
<accession>A0AAE9J6V9</accession>